<dbReference type="AlphaFoldDB" id="A0A819ZLB9"/>
<gene>
    <name evidence="2" type="ORF">OXD698_LOCUS39263</name>
</gene>
<evidence type="ECO:0000313" key="2">
    <source>
        <dbReference type="EMBL" id="CAF4172674.1"/>
    </source>
</evidence>
<comment type="caution">
    <text evidence="2">The sequence shown here is derived from an EMBL/GenBank/DDBJ whole genome shotgun (WGS) entry which is preliminary data.</text>
</comment>
<sequence length="70" mass="8139">NGEENKEADKKNQENHKSFHEDLVNENIDIPLMIADEPIKNVDKKDEYHVPPTTDIAIAINKKKTRMKRV</sequence>
<feature type="region of interest" description="Disordered" evidence="1">
    <location>
        <begin position="1"/>
        <end position="23"/>
    </location>
</feature>
<evidence type="ECO:0000256" key="1">
    <source>
        <dbReference type="SAM" id="MobiDB-lite"/>
    </source>
</evidence>
<accession>A0A819ZLB9</accession>
<name>A0A819ZLB9_9BILA</name>
<evidence type="ECO:0000313" key="3">
    <source>
        <dbReference type="Proteomes" id="UP000663844"/>
    </source>
</evidence>
<proteinExistence type="predicted"/>
<reference evidence="2" key="1">
    <citation type="submission" date="2021-02" db="EMBL/GenBank/DDBJ databases">
        <authorList>
            <person name="Nowell W R."/>
        </authorList>
    </citation>
    <scope>NUCLEOTIDE SEQUENCE</scope>
</reference>
<dbReference type="Proteomes" id="UP000663844">
    <property type="component" value="Unassembled WGS sequence"/>
</dbReference>
<protein>
    <submittedName>
        <fullName evidence="2">Uncharacterized protein</fullName>
    </submittedName>
</protein>
<organism evidence="2 3">
    <name type="scientific">Adineta steineri</name>
    <dbReference type="NCBI Taxonomy" id="433720"/>
    <lineage>
        <taxon>Eukaryota</taxon>
        <taxon>Metazoa</taxon>
        <taxon>Spiralia</taxon>
        <taxon>Gnathifera</taxon>
        <taxon>Rotifera</taxon>
        <taxon>Eurotatoria</taxon>
        <taxon>Bdelloidea</taxon>
        <taxon>Adinetida</taxon>
        <taxon>Adinetidae</taxon>
        <taxon>Adineta</taxon>
    </lineage>
</organism>
<feature type="non-terminal residue" evidence="2">
    <location>
        <position position="1"/>
    </location>
</feature>
<dbReference type="EMBL" id="CAJOAZ010007878">
    <property type="protein sequence ID" value="CAF4172674.1"/>
    <property type="molecule type" value="Genomic_DNA"/>
</dbReference>